<dbReference type="InterPro" id="IPR027417">
    <property type="entry name" value="P-loop_NTPase"/>
</dbReference>
<comment type="caution">
    <text evidence="7">The sequence shown here is derived from an EMBL/GenBank/DDBJ whole genome shotgun (WGS) entry which is preliminary data.</text>
</comment>
<keyword evidence="8" id="KW-1185">Reference proteome</keyword>
<dbReference type="AlphaFoldDB" id="A0AA38ZG27"/>
<evidence type="ECO:0000256" key="2">
    <source>
        <dbReference type="ARBA" id="ARBA00022741"/>
    </source>
</evidence>
<sequence>MQYLNDNEGIAKMFDIIIWITMPTNPSTQKLQKAIIQRLNLSVEGISSIKGKAQRISEELEGKKCLIILDEVGHKIDLHKIMGFQNLKDSKVVLASRSRGICYDMGANALIEVKNLSFDDAWNMFQEIVGDAFSSSSIKRIAELVVNECGGFPLLIDRVARTFKKYEENDVLWNRGLMCLQRWDGSKVGGIDEVLEFLELCYKDLDEIKKGCFLYSALYPEGCEICVDYLLECWRAEGFMDYTNEIKDARGEGHVILKELIDLSLLERTNGWKFVKMNKVLRKMALKMSSQSNDCKLLVMPQEGLNDFPEKEEWEQATRISLMDNQLENLPETDLDCRNLLTLLLQRNRQLKKIPDSFFATMESLRVLDLHATEIQSLPSTLSKLIHLRGLYLNSCSCLREFKFDKKALVDLEALDIRGTKISLLQIGGLEKVRCLQMSLSNFGMDSHIEGKLSSFNSLEELSIEVCSSNLWWDKIVDTVKKEVAALEKLTSLRFCFPEVDCLELFVTTSPVWKKNSCMTFQFANGHPDSTSPQILESICYASNNILKLVNSNGVNPIMLKLPREPCAFRLINHKGASRLSDFGMENMDKMLVCLIEGCNEIKTIINGNGITQGVLKRLEHLCINNVLKLESIWKGPVCAGSLPQLKNLTLSKCPELKKIFSDSMIRLFHQLEYLRVEECNLIEEIIIVESENKRLEANVLPSLKTLILLDLPKLTSICSDEYSLEWPSLQRIKISECNLLKRLPFNNANATKLRFIEGQES</sequence>
<dbReference type="GO" id="GO:0005524">
    <property type="term" value="F:ATP binding"/>
    <property type="evidence" value="ECO:0007669"/>
    <property type="project" value="UniProtKB-KW"/>
</dbReference>
<reference evidence="7 8" key="1">
    <citation type="journal article" date="2023" name="BMC Biotechnol.">
        <title>Vitis rotundifolia cv Carlos genome sequencing.</title>
        <authorList>
            <person name="Huff M."/>
            <person name="Hulse-Kemp A."/>
            <person name="Scheffler B."/>
            <person name="Youngblood R."/>
            <person name="Simpson S."/>
            <person name="Babiker E."/>
            <person name="Staton M."/>
        </authorList>
    </citation>
    <scope>NUCLEOTIDE SEQUENCE [LARGE SCALE GENOMIC DNA]</scope>
    <source>
        <tissue evidence="7">Leaf</tissue>
    </source>
</reference>
<name>A0AA38ZG27_VITRO</name>
<dbReference type="InterPro" id="IPR032675">
    <property type="entry name" value="LRR_dom_sf"/>
</dbReference>
<feature type="domain" description="NB-ARC" evidence="5">
    <location>
        <begin position="4"/>
        <end position="131"/>
    </location>
</feature>
<evidence type="ECO:0000259" key="6">
    <source>
        <dbReference type="Pfam" id="PF23247"/>
    </source>
</evidence>
<dbReference type="Pfam" id="PF00931">
    <property type="entry name" value="NB-ARC"/>
    <property type="match status" value="1"/>
</dbReference>
<evidence type="ECO:0000256" key="1">
    <source>
        <dbReference type="ARBA" id="ARBA00008894"/>
    </source>
</evidence>
<dbReference type="SUPFAM" id="SSF52540">
    <property type="entry name" value="P-loop containing nucleoside triphosphate hydrolases"/>
    <property type="match status" value="1"/>
</dbReference>
<keyword evidence="3" id="KW-0611">Plant defense</keyword>
<evidence type="ECO:0000259" key="5">
    <source>
        <dbReference type="Pfam" id="PF00931"/>
    </source>
</evidence>
<accession>A0AA38ZG27</accession>
<dbReference type="Proteomes" id="UP001168098">
    <property type="component" value="Unassembled WGS sequence"/>
</dbReference>
<gene>
    <name evidence="7" type="ORF">PVL29_016230</name>
</gene>
<dbReference type="Gene3D" id="3.80.10.10">
    <property type="entry name" value="Ribonuclease Inhibitor"/>
    <property type="match status" value="2"/>
</dbReference>
<evidence type="ECO:0000313" key="8">
    <source>
        <dbReference type="Proteomes" id="UP001168098"/>
    </source>
</evidence>
<dbReference type="InterPro" id="IPR057135">
    <property type="entry name" value="At4g27190-like_LRR"/>
</dbReference>
<keyword evidence="2" id="KW-0547">Nucleotide-binding</keyword>
<keyword evidence="4" id="KW-0067">ATP-binding</keyword>
<dbReference type="EMBL" id="JARBHA010000012">
    <property type="protein sequence ID" value="KAJ9687659.1"/>
    <property type="molecule type" value="Genomic_DNA"/>
</dbReference>
<proteinExistence type="inferred from homology"/>
<evidence type="ECO:0000256" key="3">
    <source>
        <dbReference type="ARBA" id="ARBA00022821"/>
    </source>
</evidence>
<dbReference type="Gene3D" id="3.40.50.300">
    <property type="entry name" value="P-loop containing nucleotide triphosphate hydrolases"/>
    <property type="match status" value="1"/>
</dbReference>
<dbReference type="GO" id="GO:0043531">
    <property type="term" value="F:ADP binding"/>
    <property type="evidence" value="ECO:0007669"/>
    <property type="project" value="InterPro"/>
</dbReference>
<dbReference type="InterPro" id="IPR002182">
    <property type="entry name" value="NB-ARC"/>
</dbReference>
<evidence type="ECO:0008006" key="9">
    <source>
        <dbReference type="Google" id="ProtNLM"/>
    </source>
</evidence>
<dbReference type="PANTHER" id="PTHR33463:SF209">
    <property type="entry name" value="DISEASE RESISTANCE PROTEIN RPS2-LIKE"/>
    <property type="match status" value="1"/>
</dbReference>
<dbReference type="Gene3D" id="1.10.8.430">
    <property type="entry name" value="Helical domain of apoptotic protease-activating factors"/>
    <property type="match status" value="1"/>
</dbReference>
<organism evidence="7 8">
    <name type="scientific">Vitis rotundifolia</name>
    <name type="common">Muscadine grape</name>
    <dbReference type="NCBI Taxonomy" id="103349"/>
    <lineage>
        <taxon>Eukaryota</taxon>
        <taxon>Viridiplantae</taxon>
        <taxon>Streptophyta</taxon>
        <taxon>Embryophyta</taxon>
        <taxon>Tracheophyta</taxon>
        <taxon>Spermatophyta</taxon>
        <taxon>Magnoliopsida</taxon>
        <taxon>eudicotyledons</taxon>
        <taxon>Gunneridae</taxon>
        <taxon>Pentapetalae</taxon>
        <taxon>rosids</taxon>
        <taxon>Vitales</taxon>
        <taxon>Vitaceae</taxon>
        <taxon>Viteae</taxon>
        <taxon>Vitis</taxon>
    </lineage>
</organism>
<dbReference type="PRINTS" id="PR00364">
    <property type="entry name" value="DISEASERSIST"/>
</dbReference>
<evidence type="ECO:0000313" key="7">
    <source>
        <dbReference type="EMBL" id="KAJ9687659.1"/>
    </source>
</evidence>
<dbReference type="InterPro" id="IPR001611">
    <property type="entry name" value="Leu-rich_rpt"/>
</dbReference>
<comment type="similarity">
    <text evidence="1">Belongs to the disease resistance NB-LRR family.</text>
</comment>
<dbReference type="Pfam" id="PF23247">
    <property type="entry name" value="LRR_RPS2"/>
    <property type="match status" value="1"/>
</dbReference>
<dbReference type="InterPro" id="IPR042197">
    <property type="entry name" value="Apaf_helical"/>
</dbReference>
<dbReference type="GO" id="GO:0006952">
    <property type="term" value="P:defense response"/>
    <property type="evidence" value="ECO:0007669"/>
    <property type="project" value="UniProtKB-KW"/>
</dbReference>
<protein>
    <recommendedName>
        <fullName evidence="9">NB-ARC domain-containing protein</fullName>
    </recommendedName>
</protein>
<dbReference type="Pfam" id="PF13855">
    <property type="entry name" value="LRR_8"/>
    <property type="match status" value="1"/>
</dbReference>
<dbReference type="InterPro" id="IPR050905">
    <property type="entry name" value="Plant_NBS-LRR"/>
</dbReference>
<evidence type="ECO:0000256" key="4">
    <source>
        <dbReference type="ARBA" id="ARBA00022840"/>
    </source>
</evidence>
<dbReference type="PANTHER" id="PTHR33463">
    <property type="entry name" value="NB-ARC DOMAIN-CONTAINING PROTEIN-RELATED"/>
    <property type="match status" value="1"/>
</dbReference>
<dbReference type="SUPFAM" id="SSF52058">
    <property type="entry name" value="L domain-like"/>
    <property type="match status" value="1"/>
</dbReference>
<feature type="domain" description="Disease resistance protein At4g27190-like leucine-rich repeats" evidence="6">
    <location>
        <begin position="620"/>
        <end position="744"/>
    </location>
</feature>